<dbReference type="InterPro" id="IPR006204">
    <property type="entry name" value="GHMP_kinase_N_dom"/>
</dbReference>
<evidence type="ECO:0000256" key="5">
    <source>
        <dbReference type="ARBA" id="ARBA00022840"/>
    </source>
</evidence>
<evidence type="ECO:0000259" key="7">
    <source>
        <dbReference type="Pfam" id="PF08544"/>
    </source>
</evidence>
<dbReference type="PANTHER" id="PTHR20861:SF1">
    <property type="entry name" value="HOMOSERINE KINASE"/>
    <property type="match status" value="1"/>
</dbReference>
<dbReference type="GO" id="GO:0005524">
    <property type="term" value="F:ATP binding"/>
    <property type="evidence" value="ECO:0007669"/>
    <property type="project" value="UniProtKB-KW"/>
</dbReference>
<keyword evidence="5" id="KW-0067">ATP-binding</keyword>
<feature type="domain" description="GHMP kinase C-terminal" evidence="7">
    <location>
        <begin position="172"/>
        <end position="231"/>
    </location>
</feature>
<evidence type="ECO:0000256" key="3">
    <source>
        <dbReference type="ARBA" id="ARBA00022741"/>
    </source>
</evidence>
<evidence type="ECO:0000256" key="2">
    <source>
        <dbReference type="ARBA" id="ARBA00022679"/>
    </source>
</evidence>
<keyword evidence="4 8" id="KW-0418">Kinase</keyword>
<gene>
    <name evidence="8" type="ORF">B1A_07146</name>
</gene>
<feature type="domain" description="GHMP kinase N-terminal" evidence="6">
    <location>
        <begin position="17"/>
        <end position="100"/>
    </location>
</feature>
<dbReference type="InterPro" id="IPR013750">
    <property type="entry name" value="GHMP_kinase_C_dom"/>
</dbReference>
<dbReference type="Gene3D" id="3.30.70.890">
    <property type="entry name" value="GHMP kinase, C-terminal domain"/>
    <property type="match status" value="1"/>
</dbReference>
<dbReference type="SUPFAM" id="SSF54211">
    <property type="entry name" value="Ribosomal protein S5 domain 2-like"/>
    <property type="match status" value="1"/>
</dbReference>
<name>T1BJU7_9ZZZZ</name>
<evidence type="ECO:0000259" key="6">
    <source>
        <dbReference type="Pfam" id="PF00288"/>
    </source>
</evidence>
<dbReference type="SUPFAM" id="SSF55060">
    <property type="entry name" value="GHMP Kinase, C-terminal domain"/>
    <property type="match status" value="1"/>
</dbReference>
<comment type="caution">
    <text evidence="8">The sequence shown here is derived from an EMBL/GenBank/DDBJ whole genome shotgun (WGS) entry which is preliminary data.</text>
</comment>
<accession>T1BJU7</accession>
<proteinExistence type="predicted"/>
<dbReference type="Gene3D" id="3.30.230.10">
    <property type="match status" value="1"/>
</dbReference>
<keyword evidence="1" id="KW-0028">Amino-acid biosynthesis</keyword>
<evidence type="ECO:0000256" key="4">
    <source>
        <dbReference type="ARBA" id="ARBA00022777"/>
    </source>
</evidence>
<dbReference type="InterPro" id="IPR036554">
    <property type="entry name" value="GHMP_kinase_C_sf"/>
</dbReference>
<dbReference type="PANTHER" id="PTHR20861">
    <property type="entry name" value="HOMOSERINE/4-DIPHOSPHOCYTIDYL-2-C-METHYL-D-ERYTHRITOL KINASE"/>
    <property type="match status" value="1"/>
</dbReference>
<keyword evidence="2" id="KW-0808">Transferase</keyword>
<dbReference type="GO" id="GO:0008652">
    <property type="term" value="P:amino acid biosynthetic process"/>
    <property type="evidence" value="ECO:0007669"/>
    <property type="project" value="UniProtKB-KW"/>
</dbReference>
<dbReference type="AlphaFoldDB" id="T1BJU7"/>
<sequence length="262" mass="27847">MFHDGNIIDPEKSSAGKAASIMMKDLNIDIDINISVIKRIPEGVGLGSSGSSASGSVFAINELLNLGLSENRLAYYGGIGEQAASGTPHWDNTSASLLGGGALLVSVKPFIVKQFFISNAFKFSLIIPDIRIKRKTLTARSVIPTQIYLSDGVEVTRNLLGTVDSLSSGKSDNLEIFMNESIVDRSREQIYPYLHVLSDVLYRSGASGVCISGAGPSVLIISDSKPLGEIINSGIKKLKDLGLSAKGMELNIGRGCKVVRMG</sequence>
<dbReference type="Pfam" id="PF00288">
    <property type="entry name" value="GHMP_kinases_N"/>
    <property type="match status" value="1"/>
</dbReference>
<dbReference type="EMBL" id="AUZX01005164">
    <property type="protein sequence ID" value="EQD68788.1"/>
    <property type="molecule type" value="Genomic_DNA"/>
</dbReference>
<keyword evidence="3" id="KW-0547">Nucleotide-binding</keyword>
<evidence type="ECO:0000313" key="8">
    <source>
        <dbReference type="EMBL" id="EQD68788.1"/>
    </source>
</evidence>
<organism evidence="8">
    <name type="scientific">mine drainage metagenome</name>
    <dbReference type="NCBI Taxonomy" id="410659"/>
    <lineage>
        <taxon>unclassified sequences</taxon>
        <taxon>metagenomes</taxon>
        <taxon>ecological metagenomes</taxon>
    </lineage>
</organism>
<dbReference type="Pfam" id="PF08544">
    <property type="entry name" value="GHMP_kinases_C"/>
    <property type="match status" value="1"/>
</dbReference>
<evidence type="ECO:0000256" key="1">
    <source>
        <dbReference type="ARBA" id="ARBA00022605"/>
    </source>
</evidence>
<dbReference type="InterPro" id="IPR014721">
    <property type="entry name" value="Ribsml_uS5_D2-typ_fold_subgr"/>
</dbReference>
<reference evidence="8" key="2">
    <citation type="journal article" date="2014" name="ISME J.">
        <title>Microbial stratification in low pH oxic and suboxic macroscopic growths along an acid mine drainage.</title>
        <authorList>
            <person name="Mendez-Garcia C."/>
            <person name="Mesa V."/>
            <person name="Sprenger R.R."/>
            <person name="Richter M."/>
            <person name="Diez M.S."/>
            <person name="Solano J."/>
            <person name="Bargiela R."/>
            <person name="Golyshina O.V."/>
            <person name="Manteca A."/>
            <person name="Ramos J.L."/>
            <person name="Gallego J.R."/>
            <person name="Llorente I."/>
            <person name="Martins Dos Santos V.A."/>
            <person name="Jensen O.N."/>
            <person name="Pelaez A.I."/>
            <person name="Sanchez J."/>
            <person name="Ferrer M."/>
        </authorList>
    </citation>
    <scope>NUCLEOTIDE SEQUENCE</scope>
</reference>
<dbReference type="PROSITE" id="PS00627">
    <property type="entry name" value="GHMP_KINASES_ATP"/>
    <property type="match status" value="1"/>
</dbReference>
<dbReference type="PRINTS" id="PR00958">
    <property type="entry name" value="HOMSERKINASE"/>
</dbReference>
<dbReference type="InterPro" id="IPR020568">
    <property type="entry name" value="Ribosomal_Su5_D2-typ_SF"/>
</dbReference>
<reference evidence="8" key="1">
    <citation type="submission" date="2013-08" db="EMBL/GenBank/DDBJ databases">
        <authorList>
            <person name="Mendez C."/>
            <person name="Richter M."/>
            <person name="Ferrer M."/>
            <person name="Sanchez J."/>
        </authorList>
    </citation>
    <scope>NUCLEOTIDE SEQUENCE</scope>
</reference>
<dbReference type="GO" id="GO:0016301">
    <property type="term" value="F:kinase activity"/>
    <property type="evidence" value="ECO:0007669"/>
    <property type="project" value="UniProtKB-KW"/>
</dbReference>
<protein>
    <submittedName>
        <fullName evidence="8">Homoserine kinase</fullName>
    </submittedName>
</protein>
<dbReference type="InterPro" id="IPR006203">
    <property type="entry name" value="GHMP_knse_ATP-bd_CS"/>
</dbReference>